<comment type="caution">
    <text evidence="1">The sequence shown here is derived from an EMBL/GenBank/DDBJ whole genome shotgun (WGS) entry which is preliminary data.</text>
</comment>
<accession>A0A371EP77</accession>
<evidence type="ECO:0000313" key="2">
    <source>
        <dbReference type="Proteomes" id="UP000257109"/>
    </source>
</evidence>
<proteinExistence type="predicted"/>
<name>A0A371EP77_MUCPR</name>
<keyword evidence="2" id="KW-1185">Reference proteome</keyword>
<dbReference type="Pfam" id="PF14223">
    <property type="entry name" value="Retrotran_gag_2"/>
    <property type="match status" value="1"/>
</dbReference>
<dbReference type="EMBL" id="QJKJ01012803">
    <property type="protein sequence ID" value="RDX67861.1"/>
    <property type="molecule type" value="Genomic_DNA"/>
</dbReference>
<dbReference type="OrthoDB" id="1428668at2759"/>
<reference evidence="1" key="1">
    <citation type="submission" date="2018-05" db="EMBL/GenBank/DDBJ databases">
        <title>Draft genome of Mucuna pruriens seed.</title>
        <authorList>
            <person name="Nnadi N.E."/>
            <person name="Vos R."/>
            <person name="Hasami M.H."/>
            <person name="Devisetty U.K."/>
            <person name="Aguiy J.C."/>
        </authorList>
    </citation>
    <scope>NUCLEOTIDE SEQUENCE [LARGE SCALE GENOMIC DNA]</scope>
    <source>
        <strain evidence="1">JCA_2017</strain>
    </source>
</reference>
<evidence type="ECO:0000313" key="1">
    <source>
        <dbReference type="EMBL" id="RDX67861.1"/>
    </source>
</evidence>
<dbReference type="AlphaFoldDB" id="A0A371EP77"/>
<protein>
    <submittedName>
        <fullName evidence="1">Uncharacterized protein</fullName>
    </submittedName>
</protein>
<feature type="non-terminal residue" evidence="1">
    <location>
        <position position="1"/>
    </location>
</feature>
<organism evidence="1 2">
    <name type="scientific">Mucuna pruriens</name>
    <name type="common">Velvet bean</name>
    <name type="synonym">Dolichos pruriens</name>
    <dbReference type="NCBI Taxonomy" id="157652"/>
    <lineage>
        <taxon>Eukaryota</taxon>
        <taxon>Viridiplantae</taxon>
        <taxon>Streptophyta</taxon>
        <taxon>Embryophyta</taxon>
        <taxon>Tracheophyta</taxon>
        <taxon>Spermatophyta</taxon>
        <taxon>Magnoliopsida</taxon>
        <taxon>eudicotyledons</taxon>
        <taxon>Gunneridae</taxon>
        <taxon>Pentapetalae</taxon>
        <taxon>rosids</taxon>
        <taxon>fabids</taxon>
        <taxon>Fabales</taxon>
        <taxon>Fabaceae</taxon>
        <taxon>Papilionoideae</taxon>
        <taxon>50 kb inversion clade</taxon>
        <taxon>NPAAA clade</taxon>
        <taxon>indigoferoid/millettioid clade</taxon>
        <taxon>Phaseoleae</taxon>
        <taxon>Mucuna</taxon>
    </lineage>
</organism>
<dbReference type="Proteomes" id="UP000257109">
    <property type="component" value="Unassembled WGS sequence"/>
</dbReference>
<sequence length="194" mass="22514">MESPKTIIVWKEVVAIVLDCMDLDLAFRVEKSILTLDNLQEKRFRTLFLRVKDRENIKEYIMEMSNLAAKFKSLKLELGKDLIVHLILITLLAHFGQFKVSYNTQKDKWSLNELISHCVQEKERILLYLCPVRLPSTATIRCRPPLSTTTADCHRPPPTAIVRHRLPPFVVIYRQPPPSPVDRRRLLPPAANHL</sequence>
<gene>
    <name evidence="1" type="ORF">CR513_53215</name>
</gene>